<evidence type="ECO:0000313" key="11">
    <source>
        <dbReference type="EMBL" id="VFA81505.1"/>
    </source>
</evidence>
<dbReference type="InterPro" id="IPR036890">
    <property type="entry name" value="HATPase_C_sf"/>
</dbReference>
<dbReference type="Pfam" id="PF07730">
    <property type="entry name" value="HisKA_3"/>
    <property type="match status" value="1"/>
</dbReference>
<dbReference type="Gene3D" id="1.20.5.1930">
    <property type="match status" value="1"/>
</dbReference>
<dbReference type="GO" id="GO:0004673">
    <property type="term" value="F:protein histidine kinase activity"/>
    <property type="evidence" value="ECO:0007669"/>
    <property type="project" value="UniProtKB-EC"/>
</dbReference>
<organism evidence="11 12">
    <name type="scientific">Gordonia paraffinivorans</name>
    <dbReference type="NCBI Taxonomy" id="175628"/>
    <lineage>
        <taxon>Bacteria</taxon>
        <taxon>Bacillati</taxon>
        <taxon>Actinomycetota</taxon>
        <taxon>Actinomycetes</taxon>
        <taxon>Mycobacteriales</taxon>
        <taxon>Gordoniaceae</taxon>
        <taxon>Gordonia</taxon>
    </lineage>
</organism>
<evidence type="ECO:0000313" key="12">
    <source>
        <dbReference type="Proteomes" id="UP000360750"/>
    </source>
</evidence>
<feature type="transmembrane region" description="Helical" evidence="9">
    <location>
        <begin position="20"/>
        <end position="38"/>
    </location>
</feature>
<dbReference type="Gene3D" id="3.30.565.10">
    <property type="entry name" value="Histidine kinase-like ATPase, C-terminal domain"/>
    <property type="match status" value="1"/>
</dbReference>
<keyword evidence="3" id="KW-0597">Phosphoprotein</keyword>
<dbReference type="AlphaFoldDB" id="A0ABD7UYB2"/>
<dbReference type="EMBL" id="CAACYD010000005">
    <property type="protein sequence ID" value="VFA81505.1"/>
    <property type="molecule type" value="Genomic_DNA"/>
</dbReference>
<evidence type="ECO:0000256" key="9">
    <source>
        <dbReference type="SAM" id="Phobius"/>
    </source>
</evidence>
<gene>
    <name evidence="11" type="primary">degS_2</name>
    <name evidence="11" type="ORF">NCTC8139_00570</name>
</gene>
<evidence type="ECO:0000256" key="8">
    <source>
        <dbReference type="ARBA" id="ARBA00023012"/>
    </source>
</evidence>
<dbReference type="PANTHER" id="PTHR24421">
    <property type="entry name" value="NITRATE/NITRITE SENSOR PROTEIN NARX-RELATED"/>
    <property type="match status" value="1"/>
</dbReference>
<feature type="transmembrane region" description="Helical" evidence="9">
    <location>
        <begin position="50"/>
        <end position="68"/>
    </location>
</feature>
<evidence type="ECO:0000256" key="6">
    <source>
        <dbReference type="ARBA" id="ARBA00022777"/>
    </source>
</evidence>
<evidence type="ECO:0000256" key="3">
    <source>
        <dbReference type="ARBA" id="ARBA00022553"/>
    </source>
</evidence>
<evidence type="ECO:0000256" key="2">
    <source>
        <dbReference type="ARBA" id="ARBA00012438"/>
    </source>
</evidence>
<protein>
    <recommendedName>
        <fullName evidence="2">histidine kinase</fullName>
        <ecNumber evidence="2">2.7.13.3</ecNumber>
    </recommendedName>
</protein>
<dbReference type="InterPro" id="IPR011712">
    <property type="entry name" value="Sig_transdc_His_kin_sub3_dim/P"/>
</dbReference>
<dbReference type="EC" id="2.7.13.3" evidence="2"/>
<keyword evidence="7" id="KW-0067">ATP-binding</keyword>
<keyword evidence="9" id="KW-0812">Transmembrane</keyword>
<dbReference type="PANTHER" id="PTHR24421:SF10">
    <property type="entry name" value="NITRATE_NITRITE SENSOR PROTEIN NARQ"/>
    <property type="match status" value="1"/>
</dbReference>
<name>A0ABD7UYB2_9ACTN</name>
<keyword evidence="5" id="KW-0547">Nucleotide-binding</keyword>
<feature type="domain" description="Signal transduction histidine kinase subgroup 3 dimerisation and phosphoacceptor" evidence="10">
    <location>
        <begin position="191"/>
        <end position="256"/>
    </location>
</feature>
<evidence type="ECO:0000259" key="10">
    <source>
        <dbReference type="Pfam" id="PF07730"/>
    </source>
</evidence>
<feature type="transmembrane region" description="Helical" evidence="9">
    <location>
        <begin position="138"/>
        <end position="160"/>
    </location>
</feature>
<sequence length="394" mass="43333">MPDYGYGVQPEQYQPRLTWAGHAWRLAVMLLVSAAAFGSRAEYLWNEVRWWFFLDLALGTLSYTVIWWRRRHPVAVTAFTNLVGMVSATSLGPAALSLVSVSTRRRWREIIPLTVLCVAASVVAIEFFGTPAEADDPVLVQFAVTVAVTAAMVSWGMYIGSRRELLASWRARALASEAEQQAKVQQARSMERARIAREMHDILAHRISAMSMSAGALAYRTDLTGEQVRETAKTIQETSRLALNELREVLGVLREGPGDAEPEEPQSGLPDLNALVTEARALGMRVDFTCEIDIDALPPAIARTLYRCVQEALTNARRHAPHTPVTVHIRGGVDHGVDLLVENPLPVSAPATAPNPGFGLVGVAERVALSGGRQSVTVSEDKRFLLHVWLPWQS</sequence>
<proteinExistence type="predicted"/>
<keyword evidence="8" id="KW-0902">Two-component regulatory system</keyword>
<keyword evidence="6" id="KW-0418">Kinase</keyword>
<comment type="catalytic activity">
    <reaction evidence="1">
        <text>ATP + protein L-histidine = ADP + protein N-phospho-L-histidine.</text>
        <dbReference type="EC" id="2.7.13.3"/>
    </reaction>
</comment>
<comment type="caution">
    <text evidence="11">The sequence shown here is derived from an EMBL/GenBank/DDBJ whole genome shotgun (WGS) entry which is preliminary data.</text>
</comment>
<keyword evidence="4 11" id="KW-0808">Transferase</keyword>
<keyword evidence="9" id="KW-0472">Membrane</keyword>
<evidence type="ECO:0000256" key="4">
    <source>
        <dbReference type="ARBA" id="ARBA00022679"/>
    </source>
</evidence>
<feature type="transmembrane region" description="Helical" evidence="9">
    <location>
        <begin position="110"/>
        <end position="132"/>
    </location>
</feature>
<feature type="transmembrane region" description="Helical" evidence="9">
    <location>
        <begin position="74"/>
        <end position="98"/>
    </location>
</feature>
<evidence type="ECO:0000256" key="1">
    <source>
        <dbReference type="ARBA" id="ARBA00000085"/>
    </source>
</evidence>
<reference evidence="11 12" key="1">
    <citation type="submission" date="2019-02" db="EMBL/GenBank/DDBJ databases">
        <authorList>
            <consortium name="Pathogen Informatics"/>
        </authorList>
    </citation>
    <scope>NUCLEOTIDE SEQUENCE [LARGE SCALE GENOMIC DNA]</scope>
    <source>
        <strain evidence="11 12">3012STDY6756503</strain>
    </source>
</reference>
<evidence type="ECO:0000256" key="5">
    <source>
        <dbReference type="ARBA" id="ARBA00022741"/>
    </source>
</evidence>
<dbReference type="InterPro" id="IPR050482">
    <property type="entry name" value="Sensor_HK_TwoCompSys"/>
</dbReference>
<dbReference type="CDD" id="cd16917">
    <property type="entry name" value="HATPase_UhpB-NarQ-NarX-like"/>
    <property type="match status" value="1"/>
</dbReference>
<keyword evidence="9" id="KW-1133">Transmembrane helix</keyword>
<dbReference type="GO" id="GO:0000160">
    <property type="term" value="P:phosphorelay signal transduction system"/>
    <property type="evidence" value="ECO:0007669"/>
    <property type="project" value="UniProtKB-KW"/>
</dbReference>
<dbReference type="SUPFAM" id="SSF55874">
    <property type="entry name" value="ATPase domain of HSP90 chaperone/DNA topoisomerase II/histidine kinase"/>
    <property type="match status" value="1"/>
</dbReference>
<evidence type="ECO:0000256" key="7">
    <source>
        <dbReference type="ARBA" id="ARBA00022840"/>
    </source>
</evidence>
<accession>A0ABD7UYB2</accession>
<dbReference type="Proteomes" id="UP000360750">
    <property type="component" value="Unassembled WGS sequence"/>
</dbReference>
<dbReference type="GO" id="GO:0005524">
    <property type="term" value="F:ATP binding"/>
    <property type="evidence" value="ECO:0007669"/>
    <property type="project" value="UniProtKB-KW"/>
</dbReference>